<sequence>MREKFNSFIYSFPVQLVFHHIRRNLALVILWILFIATLGGGIGKIYGIHYLYLDPEYMNKVGFWSFFLVGLAFGNFTMAYHITCYILDSHRFTFVGILERPFAKFSVNNSLIPLIAFVVYVVLIVRFQVNNEFAGATNVIMDLLGLLLGIASMLSVFFIYFRFTNKDIFKYLAGSVDKRLRKAKISRERMMNKLTETRERRYTVHSYLDLKLRVMSCKNLQDFYDKEAVLKVFDQNHFNSVVIELAVIFLILFLGTFMDNPYFQIPAAASSLLLFSFLVMLIGAFSYWLRGWGLAFVFGLFLLVNVLVRWGVIKGEYQARGLSYDSPKVTYSLSKLNAMNSQEVFAADSLRMIEVLENWKAKQDSDQPQMVFLCVSGGGQRAALWAVNALQKIDSTIGSPIMDKTALITGASGGMIGAAYYRELELMRKRKQAIPSEPEQLARMGRDNLNAIIFSLLVNDAFFRVRSYEYAGRKYLKDRGVVFEENLNNNLGRVFDKRLIDYEGPEAEGLIPLMLMSPVIANDGRKLYISPHSVSFMNINNEELRDNDYKIRGVDFNQLFSGHGANDLSFLTALRMSASFPYITPTVSLPSHPPIEIMDAGISDNFGVGDASRFIYVFRKWLEENTSGITLLIIRDTRKNAPIEPRTNSSLVDKLTYPIASVYNNLGNIQDINNESKIEGLSTWLHLPVNVVEIEYNTYTNISEQYLVTSKELERKQLERASLSWHLTTREKQNIIQNIELPNNQKALMKLREILVE</sequence>
<feature type="transmembrane region" description="Helical" evidence="2">
    <location>
        <begin position="139"/>
        <end position="161"/>
    </location>
</feature>
<evidence type="ECO:0000256" key="2">
    <source>
        <dbReference type="SAM" id="Phobius"/>
    </source>
</evidence>
<dbReference type="Gene3D" id="3.40.1090.10">
    <property type="entry name" value="Cytosolic phospholipase A2 catalytic domain"/>
    <property type="match status" value="1"/>
</dbReference>
<keyword evidence="2" id="KW-1133">Transmembrane helix</keyword>
<evidence type="ECO:0000313" key="5">
    <source>
        <dbReference type="Proteomes" id="UP001610063"/>
    </source>
</evidence>
<feature type="transmembrane region" description="Helical" evidence="2">
    <location>
        <begin position="292"/>
        <end position="312"/>
    </location>
</feature>
<feature type="transmembrane region" description="Helical" evidence="2">
    <location>
        <begin position="263"/>
        <end position="285"/>
    </location>
</feature>
<accession>A0ABW7NC43</accession>
<keyword evidence="2" id="KW-0812">Transmembrane</keyword>
<evidence type="ECO:0000256" key="1">
    <source>
        <dbReference type="ARBA" id="ARBA00023098"/>
    </source>
</evidence>
<evidence type="ECO:0000313" key="4">
    <source>
        <dbReference type="EMBL" id="MFH6984339.1"/>
    </source>
</evidence>
<feature type="transmembrane region" description="Helical" evidence="2">
    <location>
        <begin position="25"/>
        <end position="52"/>
    </location>
</feature>
<name>A0ABW7NC43_9BACT</name>
<feature type="transmembrane region" description="Helical" evidence="2">
    <location>
        <begin position="64"/>
        <end position="87"/>
    </location>
</feature>
<keyword evidence="1" id="KW-0443">Lipid metabolism</keyword>
<organism evidence="4 5">
    <name type="scientific">Marinoscillum luteum</name>
    <dbReference type="NCBI Taxonomy" id="861051"/>
    <lineage>
        <taxon>Bacteria</taxon>
        <taxon>Pseudomonadati</taxon>
        <taxon>Bacteroidota</taxon>
        <taxon>Cytophagia</taxon>
        <taxon>Cytophagales</taxon>
        <taxon>Reichenbachiellaceae</taxon>
        <taxon>Marinoscillum</taxon>
    </lineage>
</organism>
<dbReference type="InterPro" id="IPR016035">
    <property type="entry name" value="Acyl_Trfase/lysoPLipase"/>
</dbReference>
<dbReference type="EMBL" id="JBIPKE010000017">
    <property type="protein sequence ID" value="MFH6984339.1"/>
    <property type="molecule type" value="Genomic_DNA"/>
</dbReference>
<feature type="domain" description="PNPLA" evidence="3">
    <location>
        <begin position="373"/>
        <end position="611"/>
    </location>
</feature>
<protein>
    <submittedName>
        <fullName evidence="4">Patatin-like phospholipase family protein</fullName>
    </submittedName>
</protein>
<proteinExistence type="predicted"/>
<reference evidence="4 5" key="1">
    <citation type="journal article" date="2013" name="Int. J. Syst. Evol. Microbiol.">
        <title>Marinoscillum luteum sp. nov., isolated from marine sediment.</title>
        <authorList>
            <person name="Cha I.T."/>
            <person name="Park S.J."/>
            <person name="Kim S.J."/>
            <person name="Kim J.G."/>
            <person name="Jung M.Y."/>
            <person name="Shin K.S."/>
            <person name="Kwon K.K."/>
            <person name="Yang S.H."/>
            <person name="Seo Y.S."/>
            <person name="Rhee S.K."/>
        </authorList>
    </citation>
    <scope>NUCLEOTIDE SEQUENCE [LARGE SCALE GENOMIC DNA]</scope>
    <source>
        <strain evidence="4 5">KCTC 23939</strain>
    </source>
</reference>
<feature type="transmembrane region" description="Helical" evidence="2">
    <location>
        <begin position="238"/>
        <end position="257"/>
    </location>
</feature>
<evidence type="ECO:0000259" key="3">
    <source>
        <dbReference type="Pfam" id="PF01734"/>
    </source>
</evidence>
<gene>
    <name evidence="4" type="ORF">ACHKAR_12880</name>
</gene>
<comment type="caution">
    <text evidence="4">The sequence shown here is derived from an EMBL/GenBank/DDBJ whole genome shotgun (WGS) entry which is preliminary data.</text>
</comment>
<dbReference type="RefSeq" id="WP_395417691.1">
    <property type="nucleotide sequence ID" value="NZ_JBIPKE010000017.1"/>
</dbReference>
<dbReference type="InterPro" id="IPR002641">
    <property type="entry name" value="PNPLA_dom"/>
</dbReference>
<dbReference type="Pfam" id="PF01734">
    <property type="entry name" value="Patatin"/>
    <property type="match status" value="1"/>
</dbReference>
<dbReference type="SUPFAM" id="SSF52151">
    <property type="entry name" value="FabD/lysophospholipase-like"/>
    <property type="match status" value="1"/>
</dbReference>
<feature type="transmembrane region" description="Helical" evidence="2">
    <location>
        <begin position="107"/>
        <end position="127"/>
    </location>
</feature>
<dbReference type="Proteomes" id="UP001610063">
    <property type="component" value="Unassembled WGS sequence"/>
</dbReference>
<keyword evidence="5" id="KW-1185">Reference proteome</keyword>
<keyword evidence="2" id="KW-0472">Membrane</keyword>